<dbReference type="STRING" id="3818.A0A444YQ41"/>
<keyword evidence="4" id="KW-0547">Nucleotide-binding</keyword>
<accession>A0A444YQ41</accession>
<protein>
    <recommendedName>
        <fullName evidence="2">1-phosphatidylinositol 4-kinase</fullName>
        <ecNumber evidence="2">2.7.1.67</ecNumber>
    </recommendedName>
</protein>
<name>A0A444YQ41_ARAHY</name>
<dbReference type="EC" id="2.7.1.67" evidence="2"/>
<evidence type="ECO:0000256" key="3">
    <source>
        <dbReference type="ARBA" id="ARBA00022679"/>
    </source>
</evidence>
<dbReference type="Proteomes" id="UP000289738">
    <property type="component" value="Chromosome B06"/>
</dbReference>
<dbReference type="Pfam" id="PF00454">
    <property type="entry name" value="PI3_PI4_kinase"/>
    <property type="match status" value="1"/>
</dbReference>
<evidence type="ECO:0000313" key="9">
    <source>
        <dbReference type="Proteomes" id="UP000289738"/>
    </source>
</evidence>
<dbReference type="EMBL" id="SDMP01000016">
    <property type="protein sequence ID" value="RYR04070.1"/>
    <property type="molecule type" value="Genomic_DNA"/>
</dbReference>
<evidence type="ECO:0000256" key="5">
    <source>
        <dbReference type="ARBA" id="ARBA00022777"/>
    </source>
</evidence>
<dbReference type="InterPro" id="IPR044571">
    <property type="entry name" value="P4KG1-8"/>
</dbReference>
<evidence type="ECO:0000256" key="2">
    <source>
        <dbReference type="ARBA" id="ARBA00012169"/>
    </source>
</evidence>
<keyword evidence="3" id="KW-0808">Transferase</keyword>
<comment type="similarity">
    <text evidence="1">Belongs to the PI3/PI4-kinase family. Type II PI4K subfamily.</text>
</comment>
<reference evidence="8 9" key="1">
    <citation type="submission" date="2019-01" db="EMBL/GenBank/DDBJ databases">
        <title>Sequencing of cultivated peanut Arachis hypogaea provides insights into genome evolution and oil improvement.</title>
        <authorList>
            <person name="Chen X."/>
        </authorList>
    </citation>
    <scope>NUCLEOTIDE SEQUENCE [LARGE SCALE GENOMIC DNA]</scope>
    <source>
        <strain evidence="9">cv. Fuhuasheng</strain>
        <tissue evidence="8">Leaves</tissue>
    </source>
</reference>
<keyword evidence="9" id="KW-1185">Reference proteome</keyword>
<sequence>MAVAINQHHGFKPFSRSQRCKLQSFSHLDQTILELNRATLSHHSFKQKQKLQQQQHTHLLESEEADIIHRSFSTPCLPLTTLSSGEDLPSSSHPRIEIVRGSGAPVHALVVEVAIAMASGLHPKPLPNGLGGAYLFCNPISGKNIAVAKPVDEEPLALNNPKDLGSQLPGQPGLKTSIRIGEAATRELAAYLLDHGSFAAVPPTALVKFSHASFFANEAPKLASLQRFIGHAFDAGELGPSLYSVSSVHQIGILDIRLLNLDRHAGNMLVMNHGFVPGVAAHLVPIDHGFCLPEWLDDPYFEWLHWPQASTPFSNSELDYISKLDPFKDAQILRSELPLLRESSIRVLVVCTIFLKHAAAAGLCLTDIGLLMTREFCGGKETPSELETICSQVKASVPLDVPNNNNEEEEGTSCEISGISFGDMRKGEWESFLEIFDKVLCGVFGNKQV</sequence>
<gene>
    <name evidence="8" type="ORF">Ahy_B06g083619</name>
</gene>
<organism evidence="8 9">
    <name type="scientific">Arachis hypogaea</name>
    <name type="common">Peanut</name>
    <dbReference type="NCBI Taxonomy" id="3818"/>
    <lineage>
        <taxon>Eukaryota</taxon>
        <taxon>Viridiplantae</taxon>
        <taxon>Streptophyta</taxon>
        <taxon>Embryophyta</taxon>
        <taxon>Tracheophyta</taxon>
        <taxon>Spermatophyta</taxon>
        <taxon>Magnoliopsida</taxon>
        <taxon>eudicotyledons</taxon>
        <taxon>Gunneridae</taxon>
        <taxon>Pentapetalae</taxon>
        <taxon>rosids</taxon>
        <taxon>fabids</taxon>
        <taxon>Fabales</taxon>
        <taxon>Fabaceae</taxon>
        <taxon>Papilionoideae</taxon>
        <taxon>50 kb inversion clade</taxon>
        <taxon>dalbergioids sensu lato</taxon>
        <taxon>Dalbergieae</taxon>
        <taxon>Pterocarpus clade</taxon>
        <taxon>Arachis</taxon>
    </lineage>
</organism>
<dbReference type="GO" id="GO:0004430">
    <property type="term" value="F:1-phosphatidylinositol 4-kinase activity"/>
    <property type="evidence" value="ECO:0007669"/>
    <property type="project" value="UniProtKB-EC"/>
</dbReference>
<evidence type="ECO:0000259" key="7">
    <source>
        <dbReference type="PROSITE" id="PS50290"/>
    </source>
</evidence>
<dbReference type="GO" id="GO:0005524">
    <property type="term" value="F:ATP binding"/>
    <property type="evidence" value="ECO:0007669"/>
    <property type="project" value="UniProtKB-KW"/>
</dbReference>
<evidence type="ECO:0000256" key="1">
    <source>
        <dbReference type="ARBA" id="ARBA00008941"/>
    </source>
</evidence>
<dbReference type="Gramene" id="arahy.Tifrunner.gnm2.ann2.Ah16g326600.1">
    <property type="protein sequence ID" value="arahy.Tifrunner.gnm2.ann2.Ah16g326600.1-CDS-1"/>
    <property type="gene ID" value="arahy.Tifrunner.gnm2.ann2.Ah16g326600"/>
</dbReference>
<evidence type="ECO:0000256" key="6">
    <source>
        <dbReference type="ARBA" id="ARBA00022840"/>
    </source>
</evidence>
<comment type="caution">
    <text evidence="8">The sequence shown here is derived from an EMBL/GenBank/DDBJ whole genome shotgun (WGS) entry which is preliminary data.</text>
</comment>
<dbReference type="SMR" id="A0A444YQ41"/>
<dbReference type="AlphaFoldDB" id="A0A444YQ41"/>
<evidence type="ECO:0000313" key="8">
    <source>
        <dbReference type="EMBL" id="RYR04070.1"/>
    </source>
</evidence>
<dbReference type="OrthoDB" id="5839at2759"/>
<dbReference type="PANTHER" id="PTHR45800">
    <property type="entry name" value="PHOSPHATIDYLINOSITOL 4-KINASE GAMMA"/>
    <property type="match status" value="1"/>
</dbReference>
<keyword evidence="6" id="KW-0067">ATP-binding</keyword>
<dbReference type="PROSITE" id="PS50290">
    <property type="entry name" value="PI3_4_KINASE_3"/>
    <property type="match status" value="1"/>
</dbReference>
<proteinExistence type="inferred from homology"/>
<feature type="domain" description="PI3K/PI4K catalytic" evidence="7">
    <location>
        <begin position="120"/>
        <end position="405"/>
    </location>
</feature>
<dbReference type="PANTHER" id="PTHR45800:SF21">
    <property type="entry name" value="PHOSPHATIDYLINOSITOL 4-KINASE GAMMA 8"/>
    <property type="match status" value="1"/>
</dbReference>
<dbReference type="InterPro" id="IPR000403">
    <property type="entry name" value="PI3/4_kinase_cat_dom"/>
</dbReference>
<keyword evidence="5" id="KW-0418">Kinase</keyword>
<evidence type="ECO:0000256" key="4">
    <source>
        <dbReference type="ARBA" id="ARBA00022741"/>
    </source>
</evidence>